<feature type="non-terminal residue" evidence="10">
    <location>
        <position position="1"/>
    </location>
</feature>
<evidence type="ECO:0000256" key="4">
    <source>
        <dbReference type="ARBA" id="ARBA00022764"/>
    </source>
</evidence>
<gene>
    <name evidence="10" type="ORF">ABQG75_21830</name>
</gene>
<feature type="domain" description="Disulphide bond isomerase DsbC/G N-terminal" evidence="8">
    <location>
        <begin position="2"/>
        <end position="60"/>
    </location>
</feature>
<dbReference type="PANTHER" id="PTHR35272:SF3">
    <property type="entry name" value="THIOL:DISULFIDE INTERCHANGE PROTEIN DSBC"/>
    <property type="match status" value="1"/>
</dbReference>
<name>A0ABV1PU62_9ENTR</name>
<keyword evidence="4 7" id="KW-0574">Periplasm</keyword>
<feature type="non-terminal residue" evidence="10">
    <location>
        <position position="134"/>
    </location>
</feature>
<keyword evidence="5" id="KW-1015">Disulfide bond</keyword>
<dbReference type="RefSeq" id="WP_349951834.1">
    <property type="nucleotide sequence ID" value="NZ_JBEHGX010000061.1"/>
</dbReference>
<evidence type="ECO:0000259" key="9">
    <source>
        <dbReference type="Pfam" id="PF13098"/>
    </source>
</evidence>
<dbReference type="SUPFAM" id="SSF54423">
    <property type="entry name" value="DsbC/DsbG N-terminal domain-like"/>
    <property type="match status" value="1"/>
</dbReference>
<evidence type="ECO:0000313" key="10">
    <source>
        <dbReference type="EMBL" id="MER0128338.1"/>
    </source>
</evidence>
<reference evidence="10 11" key="1">
    <citation type="submission" date="2024-06" db="EMBL/GenBank/DDBJ databases">
        <title>Fanconibacter daqui strain Q02 whole shotgun sequencing project.</title>
        <authorList>
            <person name="Rodrigues J.W.A."/>
            <person name="Viana L.C."/>
            <person name="Vieira E.C."/>
            <person name="Souza F.O.L."/>
            <person name="Alegria O.C."/>
            <person name="Patroca S."/>
            <person name="Cruz A.C.R."/>
            <person name="Nunes A.R.C."/>
        </authorList>
    </citation>
    <scope>NUCLEOTIDE SEQUENCE [LARGE SCALE GENOMIC DNA]</scope>
    <source>
        <strain evidence="10 11">Q02</strain>
    </source>
</reference>
<sequence>LEQNLKTNYPDLPVKGVYQSPVAGIYEVYTSGRIVYTNQDAKYFFVGNLVDIKQQKNMTEERIAELGKIDVKSLPLNQAIKYVKGKGERTLYIFSDPDCPYCQRLEQNMVGVDNVTVYVFLYPLTSLHPNAEKV</sequence>
<dbReference type="Pfam" id="PF10411">
    <property type="entry name" value="DsbC_N"/>
    <property type="match status" value="1"/>
</dbReference>
<comment type="caution">
    <text evidence="10">The sequence shown here is derived from an EMBL/GenBank/DDBJ whole genome shotgun (WGS) entry which is preliminary data.</text>
</comment>
<comment type="function">
    <text evidence="7">Required for disulfide bond formation in some periplasmic proteins. Acts by transferring its disulfide bond to other proteins and is reduced in the process.</text>
</comment>
<comment type="similarity">
    <text evidence="2 7">Belongs to the thioredoxin family. DsbC subfamily.</text>
</comment>
<dbReference type="InterPro" id="IPR036249">
    <property type="entry name" value="Thioredoxin-like_sf"/>
</dbReference>
<dbReference type="CDD" id="cd03020">
    <property type="entry name" value="DsbA_DsbC_DsbG"/>
    <property type="match status" value="1"/>
</dbReference>
<keyword evidence="11" id="KW-1185">Reference proteome</keyword>
<dbReference type="PANTHER" id="PTHR35272">
    <property type="entry name" value="THIOL:DISULFIDE INTERCHANGE PROTEIN DSBC-RELATED"/>
    <property type="match status" value="1"/>
</dbReference>
<dbReference type="Gene3D" id="3.40.30.10">
    <property type="entry name" value="Glutaredoxin"/>
    <property type="match status" value="1"/>
</dbReference>
<protein>
    <recommendedName>
        <fullName evidence="7">Thiol:disulfide interchange protein</fullName>
    </recommendedName>
</protein>
<dbReference type="Gene3D" id="3.10.450.70">
    <property type="entry name" value="Disulphide bond isomerase, DsbC/G, N-terminal"/>
    <property type="match status" value="1"/>
</dbReference>
<dbReference type="Pfam" id="PF13098">
    <property type="entry name" value="Thioredoxin_2"/>
    <property type="match status" value="1"/>
</dbReference>
<dbReference type="EMBL" id="JBEHGX010000061">
    <property type="protein sequence ID" value="MER0128338.1"/>
    <property type="molecule type" value="Genomic_DNA"/>
</dbReference>
<organism evidence="10 11">
    <name type="scientific">Franconibacter daqui</name>
    <dbReference type="NCBI Taxonomy" id="2047724"/>
    <lineage>
        <taxon>Bacteria</taxon>
        <taxon>Pseudomonadati</taxon>
        <taxon>Pseudomonadota</taxon>
        <taxon>Gammaproteobacteria</taxon>
        <taxon>Enterobacterales</taxon>
        <taxon>Enterobacteriaceae</taxon>
        <taxon>Franconibacter</taxon>
    </lineage>
</organism>
<dbReference type="InterPro" id="IPR033954">
    <property type="entry name" value="DiS-bond_Isoase_DsbC/G"/>
</dbReference>
<evidence type="ECO:0000259" key="8">
    <source>
        <dbReference type="Pfam" id="PF10411"/>
    </source>
</evidence>
<dbReference type="InterPro" id="IPR012336">
    <property type="entry name" value="Thioredoxin-like_fold"/>
</dbReference>
<proteinExistence type="inferred from homology"/>
<evidence type="ECO:0000256" key="2">
    <source>
        <dbReference type="ARBA" id="ARBA00009813"/>
    </source>
</evidence>
<evidence type="ECO:0000256" key="7">
    <source>
        <dbReference type="RuleBase" id="RU364038"/>
    </source>
</evidence>
<keyword evidence="6 7" id="KW-0676">Redox-active center</keyword>
<evidence type="ECO:0000256" key="5">
    <source>
        <dbReference type="ARBA" id="ARBA00023157"/>
    </source>
</evidence>
<keyword evidence="3 7" id="KW-0732">Signal</keyword>
<evidence type="ECO:0000256" key="6">
    <source>
        <dbReference type="ARBA" id="ARBA00023284"/>
    </source>
</evidence>
<dbReference type="InterPro" id="IPR009094">
    <property type="entry name" value="DiS-bond_isomerase_DsbC/G_N_sf"/>
</dbReference>
<accession>A0ABV1PU62</accession>
<evidence type="ECO:0000256" key="3">
    <source>
        <dbReference type="ARBA" id="ARBA00022729"/>
    </source>
</evidence>
<evidence type="ECO:0000256" key="1">
    <source>
        <dbReference type="ARBA" id="ARBA00004418"/>
    </source>
</evidence>
<feature type="domain" description="Thioredoxin-like fold" evidence="9">
    <location>
        <begin position="83"/>
        <end position="132"/>
    </location>
</feature>
<dbReference type="InterPro" id="IPR051470">
    <property type="entry name" value="Thiol:disulfide_interchange"/>
</dbReference>
<dbReference type="Proteomes" id="UP001447374">
    <property type="component" value="Unassembled WGS sequence"/>
</dbReference>
<comment type="subcellular location">
    <subcellularLocation>
        <location evidence="1 7">Periplasm</location>
    </subcellularLocation>
</comment>
<evidence type="ECO:0000313" key="11">
    <source>
        <dbReference type="Proteomes" id="UP001447374"/>
    </source>
</evidence>
<dbReference type="InterPro" id="IPR018950">
    <property type="entry name" value="DiS-bond_isomerase_DsbC/G_N"/>
</dbReference>
<dbReference type="SUPFAM" id="SSF52833">
    <property type="entry name" value="Thioredoxin-like"/>
    <property type="match status" value="1"/>
</dbReference>